<dbReference type="SUPFAM" id="SSF52374">
    <property type="entry name" value="Nucleotidylyl transferase"/>
    <property type="match status" value="1"/>
</dbReference>
<organism evidence="4 5">
    <name type="scientific">Taxus chinensis</name>
    <name type="common">Chinese yew</name>
    <name type="synonym">Taxus wallichiana var. chinensis</name>
    <dbReference type="NCBI Taxonomy" id="29808"/>
    <lineage>
        <taxon>Eukaryota</taxon>
        <taxon>Viridiplantae</taxon>
        <taxon>Streptophyta</taxon>
        <taxon>Embryophyta</taxon>
        <taxon>Tracheophyta</taxon>
        <taxon>Spermatophyta</taxon>
        <taxon>Pinopsida</taxon>
        <taxon>Pinidae</taxon>
        <taxon>Conifers II</taxon>
        <taxon>Cupressales</taxon>
        <taxon>Taxaceae</taxon>
        <taxon>Taxus</taxon>
    </lineage>
</organism>
<name>A0AA38CBQ3_TAXCH</name>
<feature type="region of interest" description="Disordered" evidence="1">
    <location>
        <begin position="124"/>
        <end position="149"/>
    </location>
</feature>
<dbReference type="PANTHER" id="PTHR12039">
    <property type="entry name" value="NICOTINAMIDE MONONUCLEOTIDE ADENYLYLTRANSFERASE"/>
    <property type="match status" value="1"/>
</dbReference>
<comment type="caution">
    <text evidence="4">The sequence shown here is derived from an EMBL/GenBank/DDBJ whole genome shotgun (WGS) entry which is preliminary data.</text>
</comment>
<feature type="compositionally biased region" description="Basic and acidic residues" evidence="1">
    <location>
        <begin position="134"/>
        <end position="144"/>
    </location>
</feature>
<dbReference type="GO" id="GO:0004515">
    <property type="term" value="F:nicotinate-nucleotide adenylyltransferase activity"/>
    <property type="evidence" value="ECO:0007669"/>
    <property type="project" value="TreeGrafter"/>
</dbReference>
<dbReference type="Gene3D" id="1.10.10.60">
    <property type="entry name" value="Homeodomain-like"/>
    <property type="match status" value="1"/>
</dbReference>
<feature type="domain" description="Cytidyltransferase-like" evidence="2">
    <location>
        <begin position="344"/>
        <end position="493"/>
    </location>
</feature>
<dbReference type="InterPro" id="IPR044822">
    <property type="entry name" value="Myb_DNA-bind_4"/>
</dbReference>
<dbReference type="InterPro" id="IPR004821">
    <property type="entry name" value="Cyt_trans-like"/>
</dbReference>
<evidence type="ECO:0000256" key="1">
    <source>
        <dbReference type="SAM" id="MobiDB-lite"/>
    </source>
</evidence>
<evidence type="ECO:0000259" key="3">
    <source>
        <dbReference type="Pfam" id="PF13837"/>
    </source>
</evidence>
<dbReference type="Pfam" id="PF01467">
    <property type="entry name" value="CTP_transf_like"/>
    <property type="match status" value="1"/>
</dbReference>
<dbReference type="OMA" id="CPLEMME"/>
<feature type="domain" description="Myb/SANT-like DNA-binding" evidence="3">
    <location>
        <begin position="154"/>
        <end position="239"/>
    </location>
</feature>
<dbReference type="Gene3D" id="3.40.50.620">
    <property type="entry name" value="HUPs"/>
    <property type="match status" value="1"/>
</dbReference>
<dbReference type="Pfam" id="PF13837">
    <property type="entry name" value="Myb_DNA-bind_4"/>
    <property type="match status" value="1"/>
</dbReference>
<dbReference type="Proteomes" id="UP000824469">
    <property type="component" value="Unassembled WGS sequence"/>
</dbReference>
<feature type="non-terminal residue" evidence="4">
    <location>
        <position position="1"/>
    </location>
</feature>
<gene>
    <name evidence="4" type="ORF">KI387_030398</name>
</gene>
<evidence type="ECO:0000313" key="5">
    <source>
        <dbReference type="Proteomes" id="UP000824469"/>
    </source>
</evidence>
<protein>
    <recommendedName>
        <fullName evidence="6">Nicotinamide-nucleotide adenylyltransferase</fullName>
    </recommendedName>
</protein>
<dbReference type="EMBL" id="JAHRHJ020000010">
    <property type="protein sequence ID" value="KAH9298716.1"/>
    <property type="molecule type" value="Genomic_DNA"/>
</dbReference>
<keyword evidence="5" id="KW-1185">Reference proteome</keyword>
<dbReference type="InterPro" id="IPR014729">
    <property type="entry name" value="Rossmann-like_a/b/a_fold"/>
</dbReference>
<dbReference type="InterPro" id="IPR051182">
    <property type="entry name" value="Euk_NMN_adenylyltrnsfrase"/>
</dbReference>
<evidence type="ECO:0008006" key="6">
    <source>
        <dbReference type="Google" id="ProtNLM"/>
    </source>
</evidence>
<reference evidence="4 5" key="1">
    <citation type="journal article" date="2021" name="Nat. Plants">
        <title>The Taxus genome provides insights into paclitaxel biosynthesis.</title>
        <authorList>
            <person name="Xiong X."/>
            <person name="Gou J."/>
            <person name="Liao Q."/>
            <person name="Li Y."/>
            <person name="Zhou Q."/>
            <person name="Bi G."/>
            <person name="Li C."/>
            <person name="Du R."/>
            <person name="Wang X."/>
            <person name="Sun T."/>
            <person name="Guo L."/>
            <person name="Liang H."/>
            <person name="Lu P."/>
            <person name="Wu Y."/>
            <person name="Zhang Z."/>
            <person name="Ro D.K."/>
            <person name="Shang Y."/>
            <person name="Huang S."/>
            <person name="Yan J."/>
        </authorList>
    </citation>
    <scope>NUCLEOTIDE SEQUENCE [LARGE SCALE GENOMIC DNA]</scope>
    <source>
        <strain evidence="4">Ta-2019</strain>
    </source>
</reference>
<proteinExistence type="predicted"/>
<feature type="region of interest" description="Disordered" evidence="1">
    <location>
        <begin position="48"/>
        <end position="86"/>
    </location>
</feature>
<evidence type="ECO:0000259" key="2">
    <source>
        <dbReference type="Pfam" id="PF01467"/>
    </source>
</evidence>
<dbReference type="PANTHER" id="PTHR12039:SF0">
    <property type="entry name" value="NICOTINAMIDE-NUCLEOTIDE ADENYLYLTRANSFERASE"/>
    <property type="match status" value="1"/>
</dbReference>
<evidence type="ECO:0000313" key="4">
    <source>
        <dbReference type="EMBL" id="KAH9298716.1"/>
    </source>
</evidence>
<accession>A0AA38CBQ3</accession>
<dbReference type="AlphaFoldDB" id="A0AA38CBQ3"/>
<dbReference type="GO" id="GO:0000309">
    <property type="term" value="F:nicotinamide-nucleotide adenylyltransferase activity"/>
    <property type="evidence" value="ECO:0007669"/>
    <property type="project" value="TreeGrafter"/>
</dbReference>
<sequence>MAKQTHWWNEIDCNATTSGYFKSEVENVSAVGTGITSYESETEQAMYGKGKGSDENVMESSANNSVLGRPEEDSTHFRVSPSDPVEQMQRNPLGYAVMSRHEVNGAPGHMMCMTSRGAFAELTSEPEIGEDLDGETKEKDERDHAGKKKRAELWQDAEMDALVSAYRQIHSKLMSAGNKGRHIFKSANEKWTEVRNLLLTVGVDRQPKEIERKWSNLLTAFKQIVDWNKQPGQQSYWELDEAFKREKTKAKELPASFRMQMFESMAEFLGDTGCKKIRQSGHSSAPTHVSLMGTSNNSESSGSAVTSGCMDIPLPLEKISCQANRSCTTDSLEMKKTQVILLSTGSFNPPTYMHLRMFELARDALISDGYAVLGGYMSPVNDGYGKKGLASAEHRIKLCELACEDSSYIMVDAWEAKQSSYQRTLTILNRVEFFWRASGIVNTDSLRVMLLCGADLLESFTTPGVWIPDQVKLIFRDHGVVCISRRKKMLRNSYLRMIFCLKTRGILLLWMNWYQIISAPRES</sequence>
<dbReference type="GO" id="GO:0009435">
    <property type="term" value="P:NAD+ biosynthetic process"/>
    <property type="evidence" value="ECO:0007669"/>
    <property type="project" value="TreeGrafter"/>
</dbReference>